<protein>
    <submittedName>
        <fullName evidence="2">NADPH:quinone reductase-like Zn-dependent oxidoreductase</fullName>
    </submittedName>
</protein>
<dbReference type="EMBL" id="JACICD010000016">
    <property type="protein sequence ID" value="MBB3773871.1"/>
    <property type="molecule type" value="Genomic_DNA"/>
</dbReference>
<dbReference type="InterPro" id="IPR013154">
    <property type="entry name" value="ADH-like_N"/>
</dbReference>
<feature type="domain" description="Alcohol dehydrogenase-like N-terminal" evidence="1">
    <location>
        <begin position="26"/>
        <end position="95"/>
    </location>
</feature>
<name>A0A839ZG67_9HYPH</name>
<evidence type="ECO:0000313" key="3">
    <source>
        <dbReference type="Proteomes" id="UP000533469"/>
    </source>
</evidence>
<dbReference type="Proteomes" id="UP000533469">
    <property type="component" value="Unassembled WGS sequence"/>
</dbReference>
<comment type="caution">
    <text evidence="2">The sequence shown here is derived from an EMBL/GenBank/DDBJ whole genome shotgun (WGS) entry which is preliminary data.</text>
</comment>
<keyword evidence="3" id="KW-1185">Reference proteome</keyword>
<dbReference type="Gene3D" id="3.90.180.10">
    <property type="entry name" value="Medium-chain alcohol dehydrogenases, catalytic domain"/>
    <property type="match status" value="1"/>
</dbReference>
<accession>A0A839ZG67</accession>
<dbReference type="SUPFAM" id="SSF50129">
    <property type="entry name" value="GroES-like"/>
    <property type="match status" value="1"/>
</dbReference>
<dbReference type="PANTHER" id="PTHR43482:SF1">
    <property type="entry name" value="PROTEIN AST1-RELATED"/>
    <property type="match status" value="1"/>
</dbReference>
<organism evidence="2 3">
    <name type="scientific">Ancylobacter tetraedralis</name>
    <dbReference type="NCBI Taxonomy" id="217068"/>
    <lineage>
        <taxon>Bacteria</taxon>
        <taxon>Pseudomonadati</taxon>
        <taxon>Pseudomonadota</taxon>
        <taxon>Alphaproteobacteria</taxon>
        <taxon>Hyphomicrobiales</taxon>
        <taxon>Xanthobacteraceae</taxon>
        <taxon>Ancylobacter</taxon>
    </lineage>
</organism>
<dbReference type="InterPro" id="IPR011032">
    <property type="entry name" value="GroES-like_sf"/>
</dbReference>
<evidence type="ECO:0000313" key="2">
    <source>
        <dbReference type="EMBL" id="MBB3773871.1"/>
    </source>
</evidence>
<gene>
    <name evidence="2" type="ORF">FHS55_004516</name>
</gene>
<dbReference type="PANTHER" id="PTHR43482">
    <property type="entry name" value="PROTEIN AST1-RELATED"/>
    <property type="match status" value="1"/>
</dbReference>
<dbReference type="InterPro" id="IPR052585">
    <property type="entry name" value="Lipid_raft_assoc_Zn_ADH"/>
</dbReference>
<dbReference type="AlphaFoldDB" id="A0A839ZG67"/>
<proteinExistence type="predicted"/>
<reference evidence="2 3" key="1">
    <citation type="submission" date="2020-08" db="EMBL/GenBank/DDBJ databases">
        <title>Genomic Encyclopedia of Type Strains, Phase IV (KMG-IV): sequencing the most valuable type-strain genomes for metagenomic binning, comparative biology and taxonomic classification.</title>
        <authorList>
            <person name="Goeker M."/>
        </authorList>
    </citation>
    <scope>NUCLEOTIDE SEQUENCE [LARGE SCALE GENOMIC DNA]</scope>
    <source>
        <strain evidence="2 3">DSM 5895</strain>
    </source>
</reference>
<sequence>MKAFILDRYKKGGALRFGDRPEPELGDEDVLVDIHAAGLNPLDSKIRDGAFKPLLPYRPPFILGHDMAGRVVRVGAKVRRFKAGDEVYVRPVDAAIITAAGLYGDRGSGPDRFCALEAPGHFTGFPDPVC</sequence>
<dbReference type="Pfam" id="PF08240">
    <property type="entry name" value="ADH_N"/>
    <property type="match status" value="1"/>
</dbReference>
<evidence type="ECO:0000259" key="1">
    <source>
        <dbReference type="Pfam" id="PF08240"/>
    </source>
</evidence>